<comment type="caution">
    <text evidence="2">The sequence shown here is derived from an EMBL/GenBank/DDBJ whole genome shotgun (WGS) entry which is preliminary data.</text>
</comment>
<protein>
    <submittedName>
        <fullName evidence="2">Uncharacterized protein</fullName>
    </submittedName>
</protein>
<organism evidence="2">
    <name type="scientific">marine sediment metagenome</name>
    <dbReference type="NCBI Taxonomy" id="412755"/>
    <lineage>
        <taxon>unclassified sequences</taxon>
        <taxon>metagenomes</taxon>
        <taxon>ecological metagenomes</taxon>
    </lineage>
</organism>
<gene>
    <name evidence="2" type="ORF">LCGC14_2970560</name>
</gene>
<proteinExistence type="predicted"/>
<feature type="non-terminal residue" evidence="2">
    <location>
        <position position="1"/>
    </location>
</feature>
<evidence type="ECO:0000256" key="1">
    <source>
        <dbReference type="SAM" id="MobiDB-lite"/>
    </source>
</evidence>
<dbReference type="AlphaFoldDB" id="A0A0F8XAE8"/>
<feature type="compositionally biased region" description="Basic and acidic residues" evidence="1">
    <location>
        <begin position="64"/>
        <end position="74"/>
    </location>
</feature>
<feature type="region of interest" description="Disordered" evidence="1">
    <location>
        <begin position="64"/>
        <end position="89"/>
    </location>
</feature>
<evidence type="ECO:0000313" key="2">
    <source>
        <dbReference type="EMBL" id="KKK65793.1"/>
    </source>
</evidence>
<reference evidence="2" key="1">
    <citation type="journal article" date="2015" name="Nature">
        <title>Complex archaea that bridge the gap between prokaryotes and eukaryotes.</title>
        <authorList>
            <person name="Spang A."/>
            <person name="Saw J.H."/>
            <person name="Jorgensen S.L."/>
            <person name="Zaremba-Niedzwiedzka K."/>
            <person name="Martijn J."/>
            <person name="Lind A.E."/>
            <person name="van Eijk R."/>
            <person name="Schleper C."/>
            <person name="Guy L."/>
            <person name="Ettema T.J."/>
        </authorList>
    </citation>
    <scope>NUCLEOTIDE SEQUENCE</scope>
</reference>
<dbReference type="EMBL" id="LAZR01060382">
    <property type="protein sequence ID" value="KKK65793.1"/>
    <property type="molecule type" value="Genomic_DNA"/>
</dbReference>
<name>A0A0F8XAE8_9ZZZZ</name>
<accession>A0A0F8XAE8</accession>
<feature type="non-terminal residue" evidence="2">
    <location>
        <position position="370"/>
    </location>
</feature>
<sequence length="370" mass="41080">LGLLVLGGGLGLYLGASLVRPRFRRLGGGDSDGDGDGSVADQMIGLREGESRFVVDPLHQRWQRDQGVPREDGRPWPPGQVGEGGAYEREWRNDYEESQRLLEEHPDYVFLTLVAGHANMLVKHLFDEDALQASLLALAEQRQRQQVEAEEVRASTRDAAQQARDARADLGAAERRLGDMRTARAAADPVIVVLTQDSVAYQREAREFLRVQRQAAIAGAYTAGVARSEDTLRPVRKQLEAAMRAELDAMGDIGREDPRWLFQQRLIDATARKLGAVSWLTADILLELWLWQSDRVAYLETVMRAKVLERDESKNAAELFVRQVRESSAQRLAVSASTSQTASTQRLAALETTLLLSSFRAALVYMSNAG</sequence>